<evidence type="ECO:0000313" key="1">
    <source>
        <dbReference type="EMBL" id="GIO39451.1"/>
    </source>
</evidence>
<gene>
    <name evidence="1" type="ORF">J41TS12_43120</name>
</gene>
<comment type="caution">
    <text evidence="1">The sequence shown here is derived from an EMBL/GenBank/DDBJ whole genome shotgun (WGS) entry which is preliminary data.</text>
</comment>
<dbReference type="Pfam" id="PF11079">
    <property type="entry name" value="YqhG"/>
    <property type="match status" value="2"/>
</dbReference>
<protein>
    <submittedName>
        <fullName evidence="1">Uncharacterized protein</fullName>
    </submittedName>
</protein>
<dbReference type="RefSeq" id="WP_212942745.1">
    <property type="nucleotide sequence ID" value="NZ_BORR01000022.1"/>
</dbReference>
<dbReference type="EMBL" id="BORR01000022">
    <property type="protein sequence ID" value="GIO39451.1"/>
    <property type="molecule type" value="Genomic_DNA"/>
</dbReference>
<evidence type="ECO:0000313" key="2">
    <source>
        <dbReference type="Proteomes" id="UP000681162"/>
    </source>
</evidence>
<sequence>MTMSQEQIRDFCMTYLEATACQFLEKSPYHVTVKLSPQADKELTNRPYYWGFVERMGIEPETMSFCFIFDPEKHRELEDASAAPSAGHTDPVLDRHFGAVRPLPVLGPGRIQKEEITFGSPRLKQIFAAARQGGRQVYLFENPGQLQRSTLLSAAYEPWLGVQYKLEFCCDVKREELHFLGISLRNGMVDDAFANRLKGKDLIPRLPENVHITPTGLALPVARERLEKLIADRLEAADSSWADAAQERLEEELLLIDSYYRDLLQDPDEERQLAFREQYEARKAEIRWQYEPRIVVSALGSGIFHLRSSL</sequence>
<dbReference type="InterPro" id="IPR024562">
    <property type="entry name" value="YqhG"/>
</dbReference>
<organism evidence="1 2">
    <name type="scientific">Paenibacillus antibioticophila</name>
    <dbReference type="NCBI Taxonomy" id="1274374"/>
    <lineage>
        <taxon>Bacteria</taxon>
        <taxon>Bacillati</taxon>
        <taxon>Bacillota</taxon>
        <taxon>Bacilli</taxon>
        <taxon>Bacillales</taxon>
        <taxon>Paenibacillaceae</taxon>
        <taxon>Paenibacillus</taxon>
    </lineage>
</organism>
<keyword evidence="2" id="KW-1185">Reference proteome</keyword>
<proteinExistence type="predicted"/>
<accession>A0A919XVX7</accession>
<dbReference type="AlphaFoldDB" id="A0A919XVX7"/>
<name>A0A919XVX7_9BACL</name>
<dbReference type="Proteomes" id="UP000681162">
    <property type="component" value="Unassembled WGS sequence"/>
</dbReference>
<reference evidence="1 2" key="1">
    <citation type="submission" date="2021-03" db="EMBL/GenBank/DDBJ databases">
        <title>Antimicrobial resistance genes in bacteria isolated from Japanese honey, and their potential for conferring macrolide and lincosamide resistance in the American foulbrood pathogen Paenibacillus larvae.</title>
        <authorList>
            <person name="Okamoto M."/>
            <person name="Kumagai M."/>
            <person name="Kanamori H."/>
            <person name="Takamatsu D."/>
        </authorList>
    </citation>
    <scope>NUCLEOTIDE SEQUENCE [LARGE SCALE GENOMIC DNA]</scope>
    <source>
        <strain evidence="1 2">J41TS12</strain>
    </source>
</reference>